<sequence>MSNLNGWGLTARLISKHFGALGDKVSEAIANFDPETATEADRDRLAATLRETAQKLAAARSSFDKEHMDVVRLRELIANDEKATATLADRLASGKISEATVSLFCDELEANKARLPVEMQEEADAQEYMNELQKIVDAFSKQLADFDAAAKKALQNLAAAKAQKDLQQLRVERQEQLSNLSVMQSHSTALNALTRRAQNVSNEAAGLRIVADITQKPLDQAAEIDAIRKSVAQGDTTGETTLERLKRLSGQNVAVAAAAAPASTASVASAA</sequence>
<organism evidence="2 3">
    <name type="scientific">Undibacterium hunanense</name>
    <dbReference type="NCBI Taxonomy" id="2762292"/>
    <lineage>
        <taxon>Bacteria</taxon>
        <taxon>Pseudomonadati</taxon>
        <taxon>Pseudomonadota</taxon>
        <taxon>Betaproteobacteria</taxon>
        <taxon>Burkholderiales</taxon>
        <taxon>Oxalobacteraceae</taxon>
        <taxon>Undibacterium</taxon>
    </lineage>
</organism>
<evidence type="ECO:0008006" key="4">
    <source>
        <dbReference type="Google" id="ProtNLM"/>
    </source>
</evidence>
<reference evidence="2 3" key="1">
    <citation type="submission" date="2020-08" db="EMBL/GenBank/DDBJ databases">
        <title>Novel species isolated from subtropical streams in China.</title>
        <authorList>
            <person name="Lu H."/>
        </authorList>
    </citation>
    <scope>NUCLEOTIDE SEQUENCE [LARGE SCALE GENOMIC DNA]</scope>
    <source>
        <strain evidence="2 3">CY18W</strain>
    </source>
</reference>
<comment type="caution">
    <text evidence="2">The sequence shown here is derived from an EMBL/GenBank/DDBJ whole genome shotgun (WGS) entry which is preliminary data.</text>
</comment>
<dbReference type="RefSeq" id="WP_186950744.1">
    <property type="nucleotide sequence ID" value="NZ_JACOGF010000021.1"/>
</dbReference>
<evidence type="ECO:0000256" key="1">
    <source>
        <dbReference type="SAM" id="Coils"/>
    </source>
</evidence>
<proteinExistence type="predicted"/>
<name>A0ABR6ZYJ1_9BURK</name>
<keyword evidence="1" id="KW-0175">Coiled coil</keyword>
<protein>
    <recommendedName>
        <fullName evidence="4">Phage shock protein A (PspA) family protein</fullName>
    </recommendedName>
</protein>
<keyword evidence="3" id="KW-1185">Reference proteome</keyword>
<gene>
    <name evidence="2" type="ORF">H8L32_25810</name>
</gene>
<evidence type="ECO:0000313" key="2">
    <source>
        <dbReference type="EMBL" id="MBC3920907.1"/>
    </source>
</evidence>
<dbReference type="EMBL" id="JACOGF010000021">
    <property type="protein sequence ID" value="MBC3920907.1"/>
    <property type="molecule type" value="Genomic_DNA"/>
</dbReference>
<feature type="coiled-coil region" evidence="1">
    <location>
        <begin position="143"/>
        <end position="203"/>
    </location>
</feature>
<evidence type="ECO:0000313" key="3">
    <source>
        <dbReference type="Proteomes" id="UP000650424"/>
    </source>
</evidence>
<dbReference type="Proteomes" id="UP000650424">
    <property type="component" value="Unassembled WGS sequence"/>
</dbReference>
<accession>A0ABR6ZYJ1</accession>